<proteinExistence type="predicted"/>
<organism evidence="1 2">
    <name type="scientific">Commensalibacter melissae</name>
    <dbReference type="NCBI Taxonomy" id="2070537"/>
    <lineage>
        <taxon>Bacteria</taxon>
        <taxon>Pseudomonadati</taxon>
        <taxon>Pseudomonadota</taxon>
        <taxon>Alphaproteobacteria</taxon>
        <taxon>Acetobacterales</taxon>
        <taxon>Acetobacteraceae</taxon>
    </lineage>
</organism>
<gene>
    <name evidence="1" type="ORF">DK869_03485</name>
</gene>
<dbReference type="RefSeq" id="WP_158523863.1">
    <property type="nucleotide sequence ID" value="NZ_QGLT01000002.1"/>
</dbReference>
<keyword evidence="2" id="KW-1185">Reference proteome</keyword>
<dbReference type="Proteomes" id="UP000247565">
    <property type="component" value="Unassembled WGS sequence"/>
</dbReference>
<feature type="non-terminal residue" evidence="1">
    <location>
        <position position="1"/>
    </location>
</feature>
<evidence type="ECO:0000313" key="2">
    <source>
        <dbReference type="Proteomes" id="UP000247565"/>
    </source>
</evidence>
<sequence>IQSDGGKVGTDGAGKLSAEMLDYTIKVPTPSHQDASLGKVVDKVLNNVSFSTFTNIYQEKKENNDLDVKCVAIGSDREKAIDNWTPLFDKNSRIDGNGIKCFDKETGEWVVPEDGILDINYDIAFSDMSGKKYVPIVEAENFFNIDMAINNELNKVNEIIEVVDQQEITSYIKPLKENLDLVSEETKNNQIKVDNKTDLKSFFLKCEYPIIDSGNWKTVKITQGINKGKIAWFDTISNKYLKKAIDHNDYVFTEEIVEAYAGPVILIDVDVTISSGTEVSGISLLTNVNNKRQDPYVLVIEENAKISYSNIFYRNVISRGKSYHNTYSSSMVELYNNAISLKDTLIIVGEVKAKFCSTSKTCTSTKDYSSRDNLFWFGTDGYPIGLKGYNNAEFICPIVPLLSEDSPVSHPSYWLFKDKSKCLYNNAMNTDEIISWVKEHSKQRFISNKTLMYLGDSTNNNLVIDVEEVKDSSENIVLDKEGYPVLVNVYRVDNGDEIYRGNEPLNLVNWNEIRLKNGAVLDNIIIFRTYQYDENNSMGLYLETNCGIKNSEIYGYSLIDSTTSRSSNNYYISAGDVSYDIKLISENDCFYDINETKFPISLFDRDIIYYDSNVKKITQGKSDNSKIFHITIGSSGDGSQEIHISLQGGKLINPSISIFHQHTIFVLDELSYNFKEIVIEPEPVIATNNIKGQLKRIVKKGDRIKLLGYWSSQIQEFSSFPLGLNKVRTTLNLI</sequence>
<name>A0A318MWH7_9PROT</name>
<protein>
    <submittedName>
        <fullName evidence="1">Uncharacterized protein</fullName>
    </submittedName>
</protein>
<dbReference type="EMBL" id="QGLT01000002">
    <property type="protein sequence ID" value="PXZ00488.1"/>
    <property type="molecule type" value="Genomic_DNA"/>
</dbReference>
<dbReference type="AlphaFoldDB" id="A0A318MWH7"/>
<accession>A0A318MWH7</accession>
<evidence type="ECO:0000313" key="1">
    <source>
        <dbReference type="EMBL" id="PXZ00488.1"/>
    </source>
</evidence>
<reference evidence="1 2" key="1">
    <citation type="submission" date="2018-05" db="EMBL/GenBank/DDBJ databases">
        <title>Reference genomes for bee gut microbiota database.</title>
        <authorList>
            <person name="Ellegaard K.M."/>
        </authorList>
    </citation>
    <scope>NUCLEOTIDE SEQUENCE [LARGE SCALE GENOMIC DNA]</scope>
    <source>
        <strain evidence="1 2">ESL0284</strain>
    </source>
</reference>
<comment type="caution">
    <text evidence="1">The sequence shown here is derived from an EMBL/GenBank/DDBJ whole genome shotgun (WGS) entry which is preliminary data.</text>
</comment>